<keyword evidence="1" id="KW-0812">Transmembrane</keyword>
<feature type="transmembrane region" description="Helical" evidence="1">
    <location>
        <begin position="181"/>
        <end position="200"/>
    </location>
</feature>
<sequence length="298" mass="32586">MQNNYFLGFVLVVIGGLVWSLGAPLVRFLEDAEHYRLPFLFYRGIILFLVVIAYVLFREGRNFFNSLKRIDIWSIFGGLVLSLTMFGWVYAITTTTVAVTLLMLALSPILTAFLGYLILGERLSRVTLVNIVIVLAGVIIMVSGTEKSSTIIGMIYGFFMALGFSIYTITIRHNPEIPKLLTPGLAGFFGLILASILIVATGSSFEMSPMNIGISVINGLIVSTGLILFGLGAKYLPSAELVLLTMLEVVAGIFWAWLPIIGINEIPATNTLICGFFILTAITLQGIAARKQHIIPMP</sequence>
<keyword evidence="1" id="KW-1133">Transmembrane helix</keyword>
<feature type="transmembrane region" description="Helical" evidence="1">
    <location>
        <begin position="40"/>
        <end position="58"/>
    </location>
</feature>
<organism evidence="3">
    <name type="scientific">marine metagenome</name>
    <dbReference type="NCBI Taxonomy" id="408172"/>
    <lineage>
        <taxon>unclassified sequences</taxon>
        <taxon>metagenomes</taxon>
        <taxon>ecological metagenomes</taxon>
    </lineage>
</organism>
<feature type="domain" description="EamA" evidence="2">
    <location>
        <begin position="7"/>
        <end position="142"/>
    </location>
</feature>
<feature type="transmembrane region" description="Helical" evidence="1">
    <location>
        <begin position="268"/>
        <end position="289"/>
    </location>
</feature>
<feature type="transmembrane region" description="Helical" evidence="1">
    <location>
        <begin position="126"/>
        <end position="145"/>
    </location>
</feature>
<gene>
    <name evidence="3" type="ORF">METZ01_LOCUS289401</name>
</gene>
<evidence type="ECO:0000256" key="1">
    <source>
        <dbReference type="SAM" id="Phobius"/>
    </source>
</evidence>
<feature type="transmembrane region" description="Helical" evidence="1">
    <location>
        <begin position="97"/>
        <end position="119"/>
    </location>
</feature>
<feature type="transmembrane region" description="Helical" evidence="1">
    <location>
        <begin position="151"/>
        <end position="169"/>
    </location>
</feature>
<evidence type="ECO:0000313" key="3">
    <source>
        <dbReference type="EMBL" id="SVC36547.1"/>
    </source>
</evidence>
<protein>
    <recommendedName>
        <fullName evidence="2">EamA domain-containing protein</fullName>
    </recommendedName>
</protein>
<dbReference type="AlphaFoldDB" id="A0A382LMV1"/>
<dbReference type="PANTHER" id="PTHR22911">
    <property type="entry name" value="ACYL-MALONYL CONDENSING ENZYME-RELATED"/>
    <property type="match status" value="1"/>
</dbReference>
<feature type="transmembrane region" description="Helical" evidence="1">
    <location>
        <begin position="7"/>
        <end position="28"/>
    </location>
</feature>
<proteinExistence type="predicted"/>
<keyword evidence="1" id="KW-0472">Membrane</keyword>
<name>A0A382LMV1_9ZZZZ</name>
<accession>A0A382LMV1</accession>
<evidence type="ECO:0000259" key="2">
    <source>
        <dbReference type="Pfam" id="PF00892"/>
    </source>
</evidence>
<dbReference type="Gene3D" id="1.10.3730.20">
    <property type="match status" value="1"/>
</dbReference>
<feature type="transmembrane region" description="Helical" evidence="1">
    <location>
        <begin position="70"/>
        <end position="91"/>
    </location>
</feature>
<feature type="transmembrane region" description="Helical" evidence="1">
    <location>
        <begin position="212"/>
        <end position="229"/>
    </location>
</feature>
<dbReference type="GO" id="GO:0016020">
    <property type="term" value="C:membrane"/>
    <property type="evidence" value="ECO:0007669"/>
    <property type="project" value="InterPro"/>
</dbReference>
<dbReference type="SUPFAM" id="SSF103481">
    <property type="entry name" value="Multidrug resistance efflux transporter EmrE"/>
    <property type="match status" value="1"/>
</dbReference>
<dbReference type="EMBL" id="UINC01087295">
    <property type="protein sequence ID" value="SVC36547.1"/>
    <property type="molecule type" value="Genomic_DNA"/>
</dbReference>
<feature type="transmembrane region" description="Helical" evidence="1">
    <location>
        <begin position="241"/>
        <end position="262"/>
    </location>
</feature>
<dbReference type="InterPro" id="IPR037185">
    <property type="entry name" value="EmrE-like"/>
</dbReference>
<reference evidence="3" key="1">
    <citation type="submission" date="2018-05" db="EMBL/GenBank/DDBJ databases">
        <authorList>
            <person name="Lanie J.A."/>
            <person name="Ng W.-L."/>
            <person name="Kazmierczak K.M."/>
            <person name="Andrzejewski T.M."/>
            <person name="Davidsen T.M."/>
            <person name="Wayne K.J."/>
            <person name="Tettelin H."/>
            <person name="Glass J.I."/>
            <person name="Rusch D."/>
            <person name="Podicherti R."/>
            <person name="Tsui H.-C.T."/>
            <person name="Winkler M.E."/>
        </authorList>
    </citation>
    <scope>NUCLEOTIDE SEQUENCE</scope>
</reference>
<dbReference type="InterPro" id="IPR000620">
    <property type="entry name" value="EamA_dom"/>
</dbReference>
<dbReference type="Pfam" id="PF00892">
    <property type="entry name" value="EamA"/>
    <property type="match status" value="1"/>
</dbReference>